<gene>
    <name evidence="2" type="ORF">HOLleu_29546</name>
</gene>
<sequence>MGFPEVKKQHFSRIPKIIIGQKAKFPKNSQDRSYGVTRGQKAKYPKCSQDHHLGSPEVKKQISQRNTTGVMSIHVLIFLFFIHAIFPSICPGRPIMTELAKFVGVFHYSTFIEVILPVQIQHTILSSFVHYYL</sequence>
<protein>
    <submittedName>
        <fullName evidence="2">Uncharacterized protein</fullName>
    </submittedName>
</protein>
<evidence type="ECO:0000313" key="3">
    <source>
        <dbReference type="Proteomes" id="UP001152320"/>
    </source>
</evidence>
<proteinExistence type="predicted"/>
<keyword evidence="1" id="KW-1133">Transmembrane helix</keyword>
<dbReference type="Proteomes" id="UP001152320">
    <property type="component" value="Chromosome 14"/>
</dbReference>
<keyword evidence="3" id="KW-1185">Reference proteome</keyword>
<dbReference type="EMBL" id="JAIZAY010000014">
    <property type="protein sequence ID" value="KAJ8029986.1"/>
    <property type="molecule type" value="Genomic_DNA"/>
</dbReference>
<dbReference type="AlphaFoldDB" id="A0A9Q1H2P9"/>
<name>A0A9Q1H2P9_HOLLE</name>
<keyword evidence="1" id="KW-0812">Transmembrane</keyword>
<evidence type="ECO:0000256" key="1">
    <source>
        <dbReference type="SAM" id="Phobius"/>
    </source>
</evidence>
<keyword evidence="1" id="KW-0472">Membrane</keyword>
<reference evidence="2" key="1">
    <citation type="submission" date="2021-10" db="EMBL/GenBank/DDBJ databases">
        <title>Tropical sea cucumber genome reveals ecological adaptation and Cuvierian tubules defense mechanism.</title>
        <authorList>
            <person name="Chen T."/>
        </authorList>
    </citation>
    <scope>NUCLEOTIDE SEQUENCE</scope>
    <source>
        <strain evidence="2">Nanhai2018</strain>
        <tissue evidence="2">Muscle</tissue>
    </source>
</reference>
<feature type="transmembrane region" description="Helical" evidence="1">
    <location>
        <begin position="69"/>
        <end position="86"/>
    </location>
</feature>
<evidence type="ECO:0000313" key="2">
    <source>
        <dbReference type="EMBL" id="KAJ8029986.1"/>
    </source>
</evidence>
<comment type="caution">
    <text evidence="2">The sequence shown here is derived from an EMBL/GenBank/DDBJ whole genome shotgun (WGS) entry which is preliminary data.</text>
</comment>
<organism evidence="2 3">
    <name type="scientific">Holothuria leucospilota</name>
    <name type="common">Black long sea cucumber</name>
    <name type="synonym">Mertensiothuria leucospilota</name>
    <dbReference type="NCBI Taxonomy" id="206669"/>
    <lineage>
        <taxon>Eukaryota</taxon>
        <taxon>Metazoa</taxon>
        <taxon>Echinodermata</taxon>
        <taxon>Eleutherozoa</taxon>
        <taxon>Echinozoa</taxon>
        <taxon>Holothuroidea</taxon>
        <taxon>Aspidochirotacea</taxon>
        <taxon>Aspidochirotida</taxon>
        <taxon>Holothuriidae</taxon>
        <taxon>Holothuria</taxon>
    </lineage>
</organism>
<accession>A0A9Q1H2P9</accession>